<dbReference type="EMBL" id="JBJQND010000007">
    <property type="protein sequence ID" value="KAL3871489.1"/>
    <property type="molecule type" value="Genomic_DNA"/>
</dbReference>
<reference evidence="3 4" key="1">
    <citation type="submission" date="2024-11" db="EMBL/GenBank/DDBJ databases">
        <title>Chromosome-level genome assembly of the freshwater bivalve Anodonta woodiana.</title>
        <authorList>
            <person name="Chen X."/>
        </authorList>
    </citation>
    <scope>NUCLEOTIDE SEQUENCE [LARGE SCALE GENOMIC DNA]</scope>
    <source>
        <strain evidence="3">MN2024</strain>
        <tissue evidence="3">Gills</tissue>
    </source>
</reference>
<accession>A0ABD3WC52</accession>
<keyword evidence="1" id="KW-0472">Membrane</keyword>
<feature type="transmembrane region" description="Helical" evidence="1">
    <location>
        <begin position="37"/>
        <end position="56"/>
    </location>
</feature>
<evidence type="ECO:0000256" key="2">
    <source>
        <dbReference type="SAM" id="SignalP"/>
    </source>
</evidence>
<keyword evidence="4" id="KW-1185">Reference proteome</keyword>
<feature type="signal peptide" evidence="2">
    <location>
        <begin position="1"/>
        <end position="21"/>
    </location>
</feature>
<sequence>MKIPTLLGFLVLLTTSPMTNCFPKQFNPVPVYHPKPVAGSNFGALALAIIAFSILLRPSPTKPPVSSK</sequence>
<proteinExistence type="predicted"/>
<evidence type="ECO:0000313" key="3">
    <source>
        <dbReference type="EMBL" id="KAL3871489.1"/>
    </source>
</evidence>
<protein>
    <submittedName>
        <fullName evidence="3">Uncharacterized protein</fullName>
    </submittedName>
</protein>
<dbReference type="AlphaFoldDB" id="A0ABD3WC52"/>
<organism evidence="3 4">
    <name type="scientific">Sinanodonta woodiana</name>
    <name type="common">Chinese pond mussel</name>
    <name type="synonym">Anodonta woodiana</name>
    <dbReference type="NCBI Taxonomy" id="1069815"/>
    <lineage>
        <taxon>Eukaryota</taxon>
        <taxon>Metazoa</taxon>
        <taxon>Spiralia</taxon>
        <taxon>Lophotrochozoa</taxon>
        <taxon>Mollusca</taxon>
        <taxon>Bivalvia</taxon>
        <taxon>Autobranchia</taxon>
        <taxon>Heteroconchia</taxon>
        <taxon>Palaeoheterodonta</taxon>
        <taxon>Unionida</taxon>
        <taxon>Unionoidea</taxon>
        <taxon>Unionidae</taxon>
        <taxon>Unioninae</taxon>
        <taxon>Sinanodonta</taxon>
    </lineage>
</organism>
<evidence type="ECO:0000256" key="1">
    <source>
        <dbReference type="SAM" id="Phobius"/>
    </source>
</evidence>
<name>A0ABD3WC52_SINWO</name>
<keyword evidence="2" id="KW-0732">Signal</keyword>
<keyword evidence="1" id="KW-1133">Transmembrane helix</keyword>
<keyword evidence="1" id="KW-0812">Transmembrane</keyword>
<evidence type="ECO:0000313" key="4">
    <source>
        <dbReference type="Proteomes" id="UP001634394"/>
    </source>
</evidence>
<dbReference type="Proteomes" id="UP001634394">
    <property type="component" value="Unassembled WGS sequence"/>
</dbReference>
<comment type="caution">
    <text evidence="3">The sequence shown here is derived from an EMBL/GenBank/DDBJ whole genome shotgun (WGS) entry which is preliminary data.</text>
</comment>
<gene>
    <name evidence="3" type="ORF">ACJMK2_039483</name>
</gene>
<feature type="chain" id="PRO_5044815494" evidence="2">
    <location>
        <begin position="22"/>
        <end position="68"/>
    </location>
</feature>